<dbReference type="PROSITE" id="PS01124">
    <property type="entry name" value="HTH_ARAC_FAMILY_2"/>
    <property type="match status" value="1"/>
</dbReference>
<keyword evidence="1" id="KW-0805">Transcription regulation</keyword>
<dbReference type="SMART" id="SM00342">
    <property type="entry name" value="HTH_ARAC"/>
    <property type="match status" value="1"/>
</dbReference>
<dbReference type="GO" id="GO:0043565">
    <property type="term" value="F:sequence-specific DNA binding"/>
    <property type="evidence" value="ECO:0007669"/>
    <property type="project" value="InterPro"/>
</dbReference>
<protein>
    <submittedName>
        <fullName evidence="5">Helix-turn-helix transcriptional regulator</fullName>
    </submittedName>
</protein>
<dbReference type="InterPro" id="IPR018060">
    <property type="entry name" value="HTH_AraC"/>
</dbReference>
<reference evidence="5" key="2">
    <citation type="journal article" date="2021" name="Microbiol. Resour. Announc.">
        <title>Complete Genome Sequences of Three Human Oral Treponema parvum Isolates.</title>
        <authorList>
            <person name="Zeng H."/>
            <person name="Watt R.M."/>
        </authorList>
    </citation>
    <scope>NUCLEOTIDE SEQUENCE</scope>
    <source>
        <strain evidence="5">ATCC 700773</strain>
    </source>
</reference>
<dbReference type="EMBL" id="CP054257">
    <property type="protein sequence ID" value="QTQ11928.1"/>
    <property type="molecule type" value="Genomic_DNA"/>
</dbReference>
<proteinExistence type="predicted"/>
<accession>A0A975F054</accession>
<evidence type="ECO:0000256" key="3">
    <source>
        <dbReference type="ARBA" id="ARBA00023163"/>
    </source>
</evidence>
<dbReference type="PANTHER" id="PTHR43280">
    <property type="entry name" value="ARAC-FAMILY TRANSCRIPTIONAL REGULATOR"/>
    <property type="match status" value="1"/>
</dbReference>
<organism evidence="5 6">
    <name type="scientific">Treponema parvum</name>
    <dbReference type="NCBI Taxonomy" id="138851"/>
    <lineage>
        <taxon>Bacteria</taxon>
        <taxon>Pseudomonadati</taxon>
        <taxon>Spirochaetota</taxon>
        <taxon>Spirochaetia</taxon>
        <taxon>Spirochaetales</taxon>
        <taxon>Treponemataceae</taxon>
        <taxon>Treponema</taxon>
    </lineage>
</organism>
<dbReference type="GO" id="GO:0003700">
    <property type="term" value="F:DNA-binding transcription factor activity"/>
    <property type="evidence" value="ECO:0007669"/>
    <property type="project" value="InterPro"/>
</dbReference>
<sequence>MAHSIRKQLMQAIIQADRKTASELQIFFYYFINNSALGILNRNKDRLRALKNIMLSYNSLYAYGAEEGGLDAVTAHYKAERYAVMFERATSENEIKKIYKECFEDYVDSSARVLIKTEGCISERVLEYINKNFTDKLSIEQIASTFHKNQHYLMRLLKKETGKTIQTVITEKRIQEACRLLETSNLSVTEIASMTGFNEPSLKFNSRTKYQFWRLLNSCALAHR</sequence>
<name>A0A975F054_9SPIR</name>
<dbReference type="InterPro" id="IPR009057">
    <property type="entry name" value="Homeodomain-like_sf"/>
</dbReference>
<gene>
    <name evidence="5" type="ORF">HRI96_06790</name>
</gene>
<reference evidence="5" key="1">
    <citation type="submission" date="2020-05" db="EMBL/GenBank/DDBJ databases">
        <authorList>
            <person name="Zeng H."/>
            <person name="Chan Y.K."/>
            <person name="Watt R.M."/>
        </authorList>
    </citation>
    <scope>NUCLEOTIDE SEQUENCE</scope>
    <source>
        <strain evidence="5">ATCC 700773</strain>
    </source>
</reference>
<dbReference type="AlphaFoldDB" id="A0A975F054"/>
<dbReference type="RefSeq" id="WP_210116642.1">
    <property type="nucleotide sequence ID" value="NZ_CP054257.1"/>
</dbReference>
<evidence type="ECO:0000313" key="6">
    <source>
        <dbReference type="Proteomes" id="UP000671995"/>
    </source>
</evidence>
<dbReference type="Proteomes" id="UP000671995">
    <property type="component" value="Chromosome"/>
</dbReference>
<evidence type="ECO:0000313" key="5">
    <source>
        <dbReference type="EMBL" id="QTQ11928.1"/>
    </source>
</evidence>
<feature type="domain" description="HTH araC/xylS-type" evidence="4">
    <location>
        <begin position="123"/>
        <end position="201"/>
    </location>
</feature>
<dbReference type="PANTHER" id="PTHR43280:SF2">
    <property type="entry name" value="HTH-TYPE TRANSCRIPTIONAL REGULATOR EXSA"/>
    <property type="match status" value="1"/>
</dbReference>
<evidence type="ECO:0000259" key="4">
    <source>
        <dbReference type="PROSITE" id="PS01124"/>
    </source>
</evidence>
<evidence type="ECO:0000256" key="2">
    <source>
        <dbReference type="ARBA" id="ARBA00023125"/>
    </source>
</evidence>
<keyword evidence="3" id="KW-0804">Transcription</keyword>
<dbReference type="Pfam" id="PF12833">
    <property type="entry name" value="HTH_18"/>
    <property type="match status" value="1"/>
</dbReference>
<dbReference type="Gene3D" id="1.10.10.60">
    <property type="entry name" value="Homeodomain-like"/>
    <property type="match status" value="2"/>
</dbReference>
<evidence type="ECO:0000256" key="1">
    <source>
        <dbReference type="ARBA" id="ARBA00023015"/>
    </source>
</evidence>
<keyword evidence="2" id="KW-0238">DNA-binding</keyword>
<dbReference type="SUPFAM" id="SSF46689">
    <property type="entry name" value="Homeodomain-like"/>
    <property type="match status" value="1"/>
</dbReference>